<dbReference type="AlphaFoldDB" id="A0A926I7W5"/>
<gene>
    <name evidence="1" type="ORF">H8710_09420</name>
</gene>
<evidence type="ECO:0000313" key="1">
    <source>
        <dbReference type="EMBL" id="MBC8560282.1"/>
    </source>
</evidence>
<accession>A0A926I7W5</accession>
<keyword evidence="2" id="KW-1185">Reference proteome</keyword>
<proteinExistence type="predicted"/>
<dbReference type="Proteomes" id="UP000610760">
    <property type="component" value="Unassembled WGS sequence"/>
</dbReference>
<name>A0A926I7W5_9FIRM</name>
<sequence length="158" mass="17683">MNFLTSTAGTCCILGRPDIPPGYRATLEHEFDNLIAHGVTCYFFTGLDIFERLCLKALRCLQQTYDYIPIKTILLGTDITLLTKSEYDFDAVCCLRPEKDPSFSLNRIAIEHSRFMVYFQLTDFGGIQSDLIYGEGLGLRPINIAARKKADDGPSASL</sequence>
<dbReference type="EMBL" id="JACRSV010000002">
    <property type="protein sequence ID" value="MBC8560282.1"/>
    <property type="molecule type" value="Genomic_DNA"/>
</dbReference>
<organism evidence="1 2">
    <name type="scientific">Fumia xinanensis</name>
    <dbReference type="NCBI Taxonomy" id="2763659"/>
    <lineage>
        <taxon>Bacteria</taxon>
        <taxon>Bacillati</taxon>
        <taxon>Bacillota</taxon>
        <taxon>Clostridia</taxon>
        <taxon>Eubacteriales</taxon>
        <taxon>Oscillospiraceae</taxon>
        <taxon>Fumia</taxon>
    </lineage>
</organism>
<dbReference type="RefSeq" id="WP_249295257.1">
    <property type="nucleotide sequence ID" value="NZ_JACRSV010000002.1"/>
</dbReference>
<comment type="caution">
    <text evidence="1">The sequence shown here is derived from an EMBL/GenBank/DDBJ whole genome shotgun (WGS) entry which is preliminary data.</text>
</comment>
<protein>
    <submittedName>
        <fullName evidence="1">Uncharacterized protein</fullName>
    </submittedName>
</protein>
<reference evidence="1" key="1">
    <citation type="submission" date="2020-08" db="EMBL/GenBank/DDBJ databases">
        <title>Genome public.</title>
        <authorList>
            <person name="Liu C."/>
            <person name="Sun Q."/>
        </authorList>
    </citation>
    <scope>NUCLEOTIDE SEQUENCE</scope>
    <source>
        <strain evidence="1">NSJ-33</strain>
    </source>
</reference>
<evidence type="ECO:0000313" key="2">
    <source>
        <dbReference type="Proteomes" id="UP000610760"/>
    </source>
</evidence>